<name>A0A1B2ID99_9CAUD</name>
<dbReference type="Proteomes" id="UP000203302">
    <property type="component" value="Segment"/>
</dbReference>
<dbReference type="KEGG" id="vg:29069271"/>
<dbReference type="EMBL" id="KX397368">
    <property type="protein sequence ID" value="ANZ49231.1"/>
    <property type="molecule type" value="Genomic_DNA"/>
</dbReference>
<dbReference type="InterPro" id="IPR057701">
    <property type="entry name" value="DUF7941"/>
</dbReference>
<evidence type="ECO:0000313" key="1">
    <source>
        <dbReference type="EMBL" id="ANZ49231.1"/>
    </source>
</evidence>
<dbReference type="Pfam" id="PF25613">
    <property type="entry name" value="DUF7941"/>
    <property type="match status" value="1"/>
</dbReference>
<dbReference type="RefSeq" id="YP_009293117.1">
    <property type="nucleotide sequence ID" value="NC_031127.1"/>
</dbReference>
<proteinExistence type="predicted"/>
<organism evidence="1 2">
    <name type="scientific">Erwinia phage vB_EamM_Huxley</name>
    <dbReference type="NCBI Taxonomy" id="1883373"/>
    <lineage>
        <taxon>Viruses</taxon>
        <taxon>Duplodnaviria</taxon>
        <taxon>Heunggongvirae</taxon>
        <taxon>Uroviricota</taxon>
        <taxon>Caudoviricetes</taxon>
        <taxon>Chimalliviridae</taxon>
        <taxon>Machinavirus</taxon>
        <taxon>Machinavirus machina</taxon>
    </lineage>
</organism>
<evidence type="ECO:0000313" key="2">
    <source>
        <dbReference type="Proteomes" id="UP000203302"/>
    </source>
</evidence>
<accession>A0A1B2ID99</accession>
<dbReference type="GeneID" id="29069271"/>
<protein>
    <submittedName>
        <fullName evidence="1">Putative virion structural protein</fullName>
    </submittedName>
</protein>
<sequence>MLLDAINRQNNLTAKPLTWNQIASGYPEEVLTPGADRNTRVLLYGLNGQGYKGNVTIEYDRILMSILFRNVIPVVITNPVDKVSQLLPAINEKYGLSLVASDIEDFSVKDMGENWIADVNIKPACLAWKGTFKLRYAKFFPNLADAVMDQALLAIIPPFTVAAKPQAEYVAYGYDWTNMLQQFGTDWAYNRALTADDVDLLNEVVPLKFGYVTGATAQTGQIALQGARFMGTAAVTPGDQYDDSFQRVAVIKLAADSNYAGNLILHYLPI</sequence>
<reference evidence="2" key="1">
    <citation type="submission" date="2016-06" db="EMBL/GenBank/DDBJ databases">
        <authorList>
            <person name="Berg J.A."/>
            <person name="Grossarth S.E."/>
            <person name="Jarvis T.M."/>
            <person name="Merrill B.D."/>
            <person name="Breakwell D.P."/>
            <person name="Hope S."/>
            <person name="Grose J.H."/>
        </authorList>
    </citation>
    <scope>NUCLEOTIDE SEQUENCE [LARGE SCALE GENOMIC DNA]</scope>
</reference>
<dbReference type="OrthoDB" id="8216at10239"/>
<gene>
    <name evidence="1" type="ORF">HUXLEY_149</name>
</gene>